<proteinExistence type="predicted"/>
<name>A0A0B3Z3Z9_9ALTE</name>
<feature type="transmembrane region" description="Helical" evidence="1">
    <location>
        <begin position="32"/>
        <end position="51"/>
    </location>
</feature>
<keyword evidence="3" id="KW-1185">Reference proteome</keyword>
<organism evidence="2 3">
    <name type="scientific">Alteromonas marina</name>
    <dbReference type="NCBI Taxonomy" id="203795"/>
    <lineage>
        <taxon>Bacteria</taxon>
        <taxon>Pseudomonadati</taxon>
        <taxon>Pseudomonadota</taxon>
        <taxon>Gammaproteobacteria</taxon>
        <taxon>Alteromonadales</taxon>
        <taxon>Alteromonadaceae</taxon>
        <taxon>Alteromonas/Salinimonas group</taxon>
        <taxon>Alteromonas</taxon>
    </lineage>
</organism>
<sequence>MPIKKWTFQYSIAFPILSALFSSVQYFKGQTISYSVTFGLTWAFITIAIFATRRAYNFKKNIDCQLCNDLNPKDAQRK</sequence>
<evidence type="ECO:0000313" key="3">
    <source>
        <dbReference type="Proteomes" id="UP000031197"/>
    </source>
</evidence>
<dbReference type="OrthoDB" id="8778884at2"/>
<evidence type="ECO:0000313" key="2">
    <source>
        <dbReference type="EMBL" id="KHT52478.1"/>
    </source>
</evidence>
<evidence type="ECO:0000256" key="1">
    <source>
        <dbReference type="SAM" id="Phobius"/>
    </source>
</evidence>
<comment type="caution">
    <text evidence="2">The sequence shown here is derived from an EMBL/GenBank/DDBJ whole genome shotgun (WGS) entry which is preliminary data.</text>
</comment>
<protein>
    <submittedName>
        <fullName evidence="2">Uncharacterized protein</fullName>
    </submittedName>
</protein>
<keyword evidence="1" id="KW-1133">Transmembrane helix</keyword>
<dbReference type="RefSeq" id="WP_039220493.1">
    <property type="nucleotide sequence ID" value="NZ_JWLW01000017.1"/>
</dbReference>
<feature type="transmembrane region" description="Helical" evidence="1">
    <location>
        <begin position="7"/>
        <end position="26"/>
    </location>
</feature>
<dbReference type="AlphaFoldDB" id="A0A0B3Z3Z9"/>
<gene>
    <name evidence="2" type="ORF">RJ41_10970</name>
</gene>
<reference evidence="2 3" key="1">
    <citation type="submission" date="2014-12" db="EMBL/GenBank/DDBJ databases">
        <title>Genome sequencing of Alteromonas marina AD001.</title>
        <authorList>
            <person name="Adrian T.G.S."/>
            <person name="Chan K.G."/>
        </authorList>
    </citation>
    <scope>NUCLEOTIDE SEQUENCE [LARGE SCALE GENOMIC DNA]</scope>
    <source>
        <strain evidence="2 3">AD001</strain>
    </source>
</reference>
<keyword evidence="1" id="KW-0472">Membrane</keyword>
<dbReference type="EMBL" id="JWLW01000017">
    <property type="protein sequence ID" value="KHT52478.1"/>
    <property type="molecule type" value="Genomic_DNA"/>
</dbReference>
<accession>A0A0B3Z3Z9</accession>
<dbReference type="Proteomes" id="UP000031197">
    <property type="component" value="Unassembled WGS sequence"/>
</dbReference>
<keyword evidence="1" id="KW-0812">Transmembrane</keyword>